<evidence type="ECO:0000256" key="1">
    <source>
        <dbReference type="SAM" id="Phobius"/>
    </source>
</evidence>
<feature type="transmembrane region" description="Helical" evidence="1">
    <location>
        <begin position="118"/>
        <end position="136"/>
    </location>
</feature>
<sequence length="137" mass="15424">MDVISLLLSIIFIFLSGLHFYWALFGVKDPTAVLPSGTDGTLKMKPGKVGTSIIALLLAFFAAIYLNPFLEIISFSELHYISVAIGILFLLRAVGDFKYLGFFKSIKQTNFAEMDRKYYAPLALTVSIMIFILELWR</sequence>
<proteinExistence type="predicted"/>
<keyword evidence="3" id="KW-1185">Reference proteome</keyword>
<dbReference type="Pfam" id="PF13160">
    <property type="entry name" value="DUF3995"/>
    <property type="match status" value="1"/>
</dbReference>
<dbReference type="InterPro" id="IPR025058">
    <property type="entry name" value="DUF3995"/>
</dbReference>
<keyword evidence="1" id="KW-0472">Membrane</keyword>
<dbReference type="STRING" id="1073328.SAMN05216294_1741"/>
<evidence type="ECO:0008006" key="4">
    <source>
        <dbReference type="Google" id="ProtNLM"/>
    </source>
</evidence>
<dbReference type="AlphaFoldDB" id="A0A1H2QWL5"/>
<dbReference type="RefSeq" id="WP_090294374.1">
    <property type="nucleotide sequence ID" value="NZ_FNKI01000002.1"/>
</dbReference>
<name>A0A1H2QWL5_9FLAO</name>
<evidence type="ECO:0000313" key="3">
    <source>
        <dbReference type="Proteomes" id="UP000199592"/>
    </source>
</evidence>
<dbReference type="Proteomes" id="UP000199592">
    <property type="component" value="Unassembled WGS sequence"/>
</dbReference>
<protein>
    <recommendedName>
        <fullName evidence="4">DUF3995 domain-containing protein</fullName>
    </recommendedName>
</protein>
<feature type="transmembrane region" description="Helical" evidence="1">
    <location>
        <begin position="78"/>
        <end position="97"/>
    </location>
</feature>
<gene>
    <name evidence="2" type="ORF">SAMN04487892_0393</name>
</gene>
<feature type="transmembrane region" description="Helical" evidence="1">
    <location>
        <begin position="6"/>
        <end position="27"/>
    </location>
</feature>
<accession>A0A1H2QWL5</accession>
<keyword evidence="1" id="KW-1133">Transmembrane helix</keyword>
<dbReference type="EMBL" id="FNMY01000001">
    <property type="protein sequence ID" value="SDW11553.1"/>
    <property type="molecule type" value="Genomic_DNA"/>
</dbReference>
<reference evidence="3" key="1">
    <citation type="submission" date="2016-10" db="EMBL/GenBank/DDBJ databases">
        <authorList>
            <person name="Varghese N."/>
            <person name="Submissions S."/>
        </authorList>
    </citation>
    <scope>NUCLEOTIDE SEQUENCE [LARGE SCALE GENOMIC DNA]</scope>
    <source>
        <strain evidence="3">DSM 25030</strain>
    </source>
</reference>
<evidence type="ECO:0000313" key="2">
    <source>
        <dbReference type="EMBL" id="SDW11553.1"/>
    </source>
</evidence>
<keyword evidence="1" id="KW-0812">Transmembrane</keyword>
<feature type="transmembrane region" description="Helical" evidence="1">
    <location>
        <begin position="48"/>
        <end position="66"/>
    </location>
</feature>
<organism evidence="2 3">
    <name type="scientific">Flagellimonas zhangzhouensis</name>
    <dbReference type="NCBI Taxonomy" id="1073328"/>
    <lineage>
        <taxon>Bacteria</taxon>
        <taxon>Pseudomonadati</taxon>
        <taxon>Bacteroidota</taxon>
        <taxon>Flavobacteriia</taxon>
        <taxon>Flavobacteriales</taxon>
        <taxon>Flavobacteriaceae</taxon>
        <taxon>Flagellimonas</taxon>
    </lineage>
</organism>
<dbReference type="OrthoDB" id="8590912at2"/>